<feature type="region of interest" description="Disordered" evidence="2">
    <location>
        <begin position="368"/>
        <end position="404"/>
    </location>
</feature>
<evidence type="ECO:0000256" key="2">
    <source>
        <dbReference type="SAM" id="MobiDB-lite"/>
    </source>
</evidence>
<feature type="region of interest" description="Disordered" evidence="2">
    <location>
        <begin position="184"/>
        <end position="217"/>
    </location>
</feature>
<feature type="compositionally biased region" description="Polar residues" evidence="2">
    <location>
        <begin position="138"/>
        <end position="155"/>
    </location>
</feature>
<feature type="region of interest" description="Disordered" evidence="2">
    <location>
        <begin position="938"/>
        <end position="961"/>
    </location>
</feature>
<feature type="region of interest" description="Disordered" evidence="2">
    <location>
        <begin position="671"/>
        <end position="694"/>
    </location>
</feature>
<feature type="compositionally biased region" description="Polar residues" evidence="2">
    <location>
        <begin position="727"/>
        <end position="736"/>
    </location>
</feature>
<name>A0AAN6EL13_EXODE</name>
<feature type="compositionally biased region" description="Basic residues" evidence="2">
    <location>
        <begin position="206"/>
        <end position="216"/>
    </location>
</feature>
<feature type="region of interest" description="Disordered" evidence="2">
    <location>
        <begin position="726"/>
        <end position="817"/>
    </location>
</feature>
<feature type="region of interest" description="Disordered" evidence="2">
    <location>
        <begin position="426"/>
        <end position="453"/>
    </location>
</feature>
<evidence type="ECO:0000313" key="3">
    <source>
        <dbReference type="EMBL" id="KAJ8987079.1"/>
    </source>
</evidence>
<feature type="compositionally biased region" description="Low complexity" evidence="2">
    <location>
        <begin position="771"/>
        <end position="783"/>
    </location>
</feature>
<evidence type="ECO:0000313" key="4">
    <source>
        <dbReference type="Proteomes" id="UP001161757"/>
    </source>
</evidence>
<sequence>MEDAHAHPLSPVNTIHTRSRSSTTLTLRDHPSSDTTPKSVPHTRQQRILQTRNARFPAQRLSVNGITVPFPHLIRSVENDTYFSAPRLTKREENGLDPEKSSDLTSTSPRSSILNEITNSGAYRVRGVHRRAPIPVFQDSTENPCSTTAGPNSPSVYHDAASDIQSLSGVDSFRGSTTMGLREVSINLHRPSPNKDSPYNRSMRSSSRRVPSHSKARFNSEEYIEHIENELQLVKDAMYSPTTNMPWKEKLRKAKEENERLKKEIEIMRSSFEFELQQTVERSTETEQRLKRRIKDLEDEMEHKQTVIQDLEYDREEKSMAQGTLEVLKARIEKLEEEKSSLENTNRDMTKRNEVLTQLLALSPTKTHHNFELPTPRRRSARPMSMIIPKLPSSPGGQTPLSRPQSVLISPALPASDYFPASVASSPLASTSGGIAHSPSASEDAHSIDSGLGESASHFTESAYSRRSTLASCISNSPQTASTGHRQPEARPPLMRQPSKRRPRKFMPGSTQLKPLLLPTFTSENGNLPSTSPLTSPNRNSVVLDGGLSTMQQWGSPPVLQRRTEDLIEKEALHSSHDVAAQTNHAFQSLEEVFAKEEGLHYPGSAAEESYESPDQRRCLQSPSRIQDIQASTSPYVQHEEDDAYASVGPWGLGIDYEMPTDVDLARATDVEQTNHSDLSSGHERNPGFGTGQTPEQLVRSLETLDEQVEIPRPLFFKDVISREGDVQSSPCTQFERSPWVPRKRRKPGSAFDASLPEDDLDPGGSPLKQSASPSSPESSSGPAQRAVAASAEPSTRSFAPRRQRSNRGRSPLEILQQRNVGPRPLAAITIQTVYATLSRYTSYIQSFKRDPLALARRVIANAWRSNWAVFGKLSWWVIGLFIGYRRPRLGQRTWDWDNYDGESIADRCCGSDENRVPVDVNSASMESGSVERAVDNVGVATSAGTTSTDGKSSPPKEPKPGWGKSLFLWGKFSVAIMLAVGGAIVKGPAEMLRETEERRRSRSNSLTGINVREQSGESGTTGHTGRAPDRFYRHQQGAWPATTPDREDIKGMATIRKVRSFSSPTPPSWQHQVEVEIPLHDQSCQDLSENEQSKLGSHGISTDDDDAPGAANDTLKPVRTERKAIGSLFELPGDECLQNPVTADSPDTGNAASTSGGRGTSIEHLLENG</sequence>
<dbReference type="AlphaFoldDB" id="A0AAN6EL13"/>
<organism evidence="3 4">
    <name type="scientific">Exophiala dermatitidis</name>
    <name type="common">Black yeast-like fungus</name>
    <name type="synonym">Wangiella dermatitidis</name>
    <dbReference type="NCBI Taxonomy" id="5970"/>
    <lineage>
        <taxon>Eukaryota</taxon>
        <taxon>Fungi</taxon>
        <taxon>Dikarya</taxon>
        <taxon>Ascomycota</taxon>
        <taxon>Pezizomycotina</taxon>
        <taxon>Eurotiomycetes</taxon>
        <taxon>Chaetothyriomycetidae</taxon>
        <taxon>Chaetothyriales</taxon>
        <taxon>Herpotrichiellaceae</taxon>
        <taxon>Exophiala</taxon>
    </lineage>
</organism>
<feature type="region of interest" description="Disordered" evidence="2">
    <location>
        <begin position="86"/>
        <end position="118"/>
    </location>
</feature>
<feature type="region of interest" description="Disordered" evidence="2">
    <location>
        <begin position="1"/>
        <end position="45"/>
    </location>
</feature>
<dbReference type="EMBL" id="JAJGCB010000028">
    <property type="protein sequence ID" value="KAJ8987079.1"/>
    <property type="molecule type" value="Genomic_DNA"/>
</dbReference>
<feature type="compositionally biased region" description="Polar residues" evidence="2">
    <location>
        <begin position="1140"/>
        <end position="1156"/>
    </location>
</feature>
<feature type="compositionally biased region" description="Polar residues" evidence="2">
    <location>
        <begin position="33"/>
        <end position="45"/>
    </location>
</feature>
<feature type="compositionally biased region" description="Basic and acidic residues" evidence="2">
    <location>
        <begin position="671"/>
        <end position="686"/>
    </location>
</feature>
<comment type="caution">
    <text evidence="3">The sequence shown here is derived from an EMBL/GenBank/DDBJ whole genome shotgun (WGS) entry which is preliminary data.</text>
</comment>
<feature type="compositionally biased region" description="Low complexity" evidence="2">
    <location>
        <begin position="103"/>
        <end position="112"/>
    </location>
</feature>
<accession>A0AAN6EL13</accession>
<feature type="region of interest" description="Disordered" evidence="2">
    <location>
        <begin position="136"/>
        <end position="156"/>
    </location>
</feature>
<feature type="region of interest" description="Disordered" evidence="2">
    <location>
        <begin position="603"/>
        <end position="622"/>
    </location>
</feature>
<feature type="compositionally biased region" description="Polar residues" evidence="2">
    <location>
        <begin position="1007"/>
        <end position="1024"/>
    </location>
</feature>
<feature type="region of interest" description="Disordered" evidence="2">
    <location>
        <begin position="1088"/>
        <end position="1119"/>
    </location>
</feature>
<feature type="compositionally biased region" description="Basic and acidic residues" evidence="2">
    <location>
        <begin position="89"/>
        <end position="102"/>
    </location>
</feature>
<evidence type="ECO:0000256" key="1">
    <source>
        <dbReference type="SAM" id="Coils"/>
    </source>
</evidence>
<protein>
    <submittedName>
        <fullName evidence="3">Uncharacterized protein</fullName>
    </submittedName>
</protein>
<feature type="region of interest" description="Disordered" evidence="2">
    <location>
        <begin position="993"/>
        <end position="1030"/>
    </location>
</feature>
<feature type="coiled-coil region" evidence="1">
    <location>
        <begin position="244"/>
        <end position="352"/>
    </location>
</feature>
<dbReference type="Proteomes" id="UP001161757">
    <property type="component" value="Unassembled WGS sequence"/>
</dbReference>
<reference evidence="3" key="1">
    <citation type="submission" date="2023-01" db="EMBL/GenBank/DDBJ databases">
        <title>Exophiala dermititidis isolated from Cystic Fibrosis Patient.</title>
        <authorList>
            <person name="Kurbessoian T."/>
            <person name="Crocker A."/>
            <person name="Murante D."/>
            <person name="Hogan D.A."/>
            <person name="Stajich J.E."/>
        </authorList>
    </citation>
    <scope>NUCLEOTIDE SEQUENCE</scope>
    <source>
        <strain evidence="3">Ex8</strain>
    </source>
</reference>
<feature type="compositionally biased region" description="Polar residues" evidence="2">
    <location>
        <begin position="470"/>
        <end position="485"/>
    </location>
</feature>
<gene>
    <name evidence="3" type="ORF">HRR80_008822</name>
</gene>
<feature type="region of interest" description="Disordered" evidence="2">
    <location>
        <begin position="1135"/>
        <end position="1170"/>
    </location>
</feature>
<feature type="region of interest" description="Disordered" evidence="2">
    <location>
        <begin position="470"/>
        <end position="513"/>
    </location>
</feature>
<proteinExistence type="predicted"/>
<keyword evidence="1" id="KW-0175">Coiled coil</keyword>
<feature type="compositionally biased region" description="Polar residues" evidence="2">
    <location>
        <begin position="395"/>
        <end position="404"/>
    </location>
</feature>